<accession>A0A8K1WSP7</accession>
<organism evidence="1">
    <name type="scientific">Riboviria sp</name>
    <dbReference type="NCBI Taxonomy" id="2585031"/>
    <lineage>
        <taxon>Viruses</taxon>
        <taxon>Riboviria</taxon>
    </lineage>
</organism>
<proteinExistence type="predicted"/>
<evidence type="ECO:0000313" key="1">
    <source>
        <dbReference type="EMBL" id="UGO57597.1"/>
    </source>
</evidence>
<name>A0A8K1WSP7_9VIRU</name>
<reference evidence="1" key="1">
    <citation type="submission" date="2020-11" db="EMBL/GenBank/DDBJ databases">
        <title>RNA virus dark matter in the feces of wild birds.</title>
        <authorList>
            <person name="Lu X."/>
            <person name="Yang X.S."/>
            <person name="Zhang W."/>
        </authorList>
    </citation>
    <scope>NUCLEOTIDE SEQUENCE</scope>
    <source>
        <strain evidence="1">Swan66con14</strain>
    </source>
</reference>
<protein>
    <submittedName>
        <fullName evidence="1">Uncharacterized protein</fullName>
    </submittedName>
</protein>
<sequence>MSLLIVVRGSRTILHTPPTETGCAWQNSIRSNTSTGASRVSLKPKSSIQPSNWSKLARSDFSTIRTQSSPLLASRALIPLDSTYDKTMADMRMQFPSPVFMSPDIRQPSTSYSTFHPSTKPTPWLLSCQLSSRASSPDLNTPLYTECSHSNAARDTCWSNRVASSPTATGLVKLSQLPRRAPATPTAFNPFNMTG</sequence>
<dbReference type="EMBL" id="MW239532">
    <property type="protein sequence ID" value="UGO57597.1"/>
    <property type="molecule type" value="Genomic_RNA"/>
</dbReference>